<dbReference type="Proteomes" id="UP000887574">
    <property type="component" value="Unplaced"/>
</dbReference>
<dbReference type="AlphaFoldDB" id="A0A915CXI0"/>
<sequence length="108" mass="12464">MLISSIKKQGFFTCVVGRPTTDDCQVSDRRRAFDQEEDPPSVQLSKDVRDIMQQQRIKEKELQNQARVGLVRTAPASQRKSVVFNENDNKEFQIGNDNKGKNLKRVRK</sequence>
<name>A0A915CXI0_9BILA</name>
<dbReference type="WBParaSite" id="jg13351">
    <property type="protein sequence ID" value="jg13351"/>
    <property type="gene ID" value="jg13351"/>
</dbReference>
<reference evidence="2" key="1">
    <citation type="submission" date="2022-11" db="UniProtKB">
        <authorList>
            <consortium name="WormBaseParasite"/>
        </authorList>
    </citation>
    <scope>IDENTIFICATION</scope>
</reference>
<evidence type="ECO:0000313" key="2">
    <source>
        <dbReference type="WBParaSite" id="jg13351"/>
    </source>
</evidence>
<keyword evidence="1" id="KW-1185">Reference proteome</keyword>
<proteinExistence type="predicted"/>
<accession>A0A915CXI0</accession>
<organism evidence="1 2">
    <name type="scientific">Ditylenchus dipsaci</name>
    <dbReference type="NCBI Taxonomy" id="166011"/>
    <lineage>
        <taxon>Eukaryota</taxon>
        <taxon>Metazoa</taxon>
        <taxon>Ecdysozoa</taxon>
        <taxon>Nematoda</taxon>
        <taxon>Chromadorea</taxon>
        <taxon>Rhabditida</taxon>
        <taxon>Tylenchina</taxon>
        <taxon>Tylenchomorpha</taxon>
        <taxon>Sphaerularioidea</taxon>
        <taxon>Anguinidae</taxon>
        <taxon>Anguininae</taxon>
        <taxon>Ditylenchus</taxon>
    </lineage>
</organism>
<protein>
    <submittedName>
        <fullName evidence="2">Uncharacterized protein</fullName>
    </submittedName>
</protein>
<evidence type="ECO:0000313" key="1">
    <source>
        <dbReference type="Proteomes" id="UP000887574"/>
    </source>
</evidence>